<dbReference type="Gene3D" id="1.10.510.10">
    <property type="entry name" value="Transferase(Phosphotransferase) domain 1"/>
    <property type="match status" value="2"/>
</dbReference>
<dbReference type="InterPro" id="IPR006439">
    <property type="entry name" value="HAD-SF_hydro_IA"/>
</dbReference>
<evidence type="ECO:0000256" key="1">
    <source>
        <dbReference type="ARBA" id="ARBA00022527"/>
    </source>
</evidence>
<feature type="transmembrane region" description="Helical" evidence="8">
    <location>
        <begin position="156"/>
        <end position="177"/>
    </location>
</feature>
<evidence type="ECO:0000259" key="9">
    <source>
        <dbReference type="PROSITE" id="PS50011"/>
    </source>
</evidence>
<dbReference type="EMBL" id="CAMXCT010006798">
    <property type="protein sequence ID" value="CAI4020227.1"/>
    <property type="molecule type" value="Genomic_DNA"/>
</dbReference>
<dbReference type="InterPro" id="IPR011009">
    <property type="entry name" value="Kinase-like_dom_sf"/>
</dbReference>
<feature type="domain" description="Protein kinase" evidence="9">
    <location>
        <begin position="660"/>
        <end position="1200"/>
    </location>
</feature>
<dbReference type="Pfam" id="PF00069">
    <property type="entry name" value="Pkinase"/>
    <property type="match status" value="2"/>
</dbReference>
<name>A0A9P1M4V1_9DINO</name>
<keyword evidence="5" id="KW-0067">ATP-binding</keyword>
<reference evidence="11" key="2">
    <citation type="submission" date="2024-04" db="EMBL/GenBank/DDBJ databases">
        <authorList>
            <person name="Chen Y."/>
            <person name="Shah S."/>
            <person name="Dougan E. K."/>
            <person name="Thang M."/>
            <person name="Chan C."/>
        </authorList>
    </citation>
    <scope>NUCLEOTIDE SEQUENCE [LARGE SCALE GENOMIC DNA]</scope>
</reference>
<evidence type="ECO:0000256" key="6">
    <source>
        <dbReference type="SAM" id="Coils"/>
    </source>
</evidence>
<sequence length="1282" mass="141082">MAFVANEASRSWLALQPGAGAPQRIFAPERCSRGIGVPRAAGGDGVTSTLTKTSTLIKKAFLCSAFVVLSAIGPILFDWVKRHNAGRFPFFVPALVFHAWAIDGLIGLLWAAAQGRKGLKLLWRPDMLWRFFITTSLFVAGDMLSFMSIAHLDVGTFSLVGKALAIILTVLLSRVVLKKGQSPQQYALVVAVAVATVVFCQSEAHARQMASQALSRSSVNMASMEWCLGLTERSIAVFLTSLAAVLQEQLLTFRPGIPFLVQQSWMSLAAMSLSLFTLRFVYGLPFAALQQGFNNWRTLVLLFSYVASGLTTALMVKKLGAVAKSLCVPIYLGGCYFYAVHTGSATFTLPVIAAWTTSTACILLYAISKMNGQEECHQQTAKASCDADDPETGLWQRGVALPNEKPPESNEELLSSERKDLAMKAEVLKQEFKPLALSDTEEHAKKRIDLSTQLLLTYQAVQQNLNTSGEHRDEVRQMRENDLQHVLQQVQACIVNLQSHSESSSCQRKELEGELNQSQESLKMQLSHLDEVRTQIDKEIEELDERKRQLRIELDDVSRQLDEARMKQKQHMEKSDKPRHRNELYSVKASIQEKISGASNEAANSEKEKELLDQTRKILEDSATTLQTSVQEQQVDLKQKLVDFQEHFKALLADHLRFCEVKARQLQSQAESSVTEANKELLLSTARAAEEALDEFQKSYAGYLTAPELQTQLGHLRDAYGKTLKILGAAPVAGAAGSEAAGALLEPLAPELVDGESLRAYAHRQPCHKLPEQAARQYYRQVVDGVNYCHDHMVAHRDLKLENLLLDKSREGVKIIDFGFAAHVPSKETKLKAFCGTPSCAAVSAGGNGILSLPLASSLLLDVDDTLYPVTSGFSDHRNGEVICKFMVENLGFESAESAKILRDEYFQRYHSTMKGLNVATQEGRLPKPFKQEELGQYWADHCDYARFIRADPDQIEVIRSLAEDVGLKMAVFTNSPRVYALRCLEFLGLRKFFPDDHVFAVEDVLPACKPQPEAFKKVLDAIGARPERTVMFEDSMKNIRACKALGLHTVLVHEGDAASGGEAALLGDTPMRDDPAVDVVIKDMSEVPAALPGSKSFCPTVMSSHCDTYMAPEIIRGEGYSGFAADVWALGVVIFALLSGTLPFAAKTEMQLYARIRRGSFTFPDGSFGEIQKRLIKGVMRKDAAARPSTAALLQHAWVAGRDSIENVDPYPISASCTPQISPRPVKFAIPGPNKAPMSRPQTAPITRSNARHGNCPSHVAHVDLTRKLGPTRGATAFGGS</sequence>
<comment type="caution">
    <text evidence="10">The sequence shown here is derived from an EMBL/GenBank/DDBJ whole genome shotgun (WGS) entry which is preliminary data.</text>
</comment>
<evidence type="ECO:0000256" key="2">
    <source>
        <dbReference type="ARBA" id="ARBA00022679"/>
    </source>
</evidence>
<evidence type="ECO:0000313" key="11">
    <source>
        <dbReference type="EMBL" id="CAL1173602.1"/>
    </source>
</evidence>
<dbReference type="PROSITE" id="PS50011">
    <property type="entry name" value="PROTEIN_KINASE_DOM"/>
    <property type="match status" value="1"/>
</dbReference>
<feature type="coiled-coil region" evidence="6">
    <location>
        <begin position="526"/>
        <end position="622"/>
    </location>
</feature>
<dbReference type="SFLD" id="SFLDS00003">
    <property type="entry name" value="Haloacid_Dehalogenase"/>
    <property type="match status" value="1"/>
</dbReference>
<keyword evidence="8" id="KW-0472">Membrane</keyword>
<dbReference type="GO" id="GO:0004674">
    <property type="term" value="F:protein serine/threonine kinase activity"/>
    <property type="evidence" value="ECO:0007669"/>
    <property type="project" value="UniProtKB-KW"/>
</dbReference>
<feature type="transmembrane region" description="Helical" evidence="8">
    <location>
        <begin position="60"/>
        <end position="77"/>
    </location>
</feature>
<keyword evidence="1" id="KW-0723">Serine/threonine-protein kinase</keyword>
<dbReference type="SUPFAM" id="SSF56112">
    <property type="entry name" value="Protein kinase-like (PK-like)"/>
    <property type="match status" value="2"/>
</dbReference>
<organism evidence="10">
    <name type="scientific">Cladocopium goreaui</name>
    <dbReference type="NCBI Taxonomy" id="2562237"/>
    <lineage>
        <taxon>Eukaryota</taxon>
        <taxon>Sar</taxon>
        <taxon>Alveolata</taxon>
        <taxon>Dinophyceae</taxon>
        <taxon>Suessiales</taxon>
        <taxon>Symbiodiniaceae</taxon>
        <taxon>Cladocopium</taxon>
    </lineage>
</organism>
<proteinExistence type="predicted"/>
<keyword evidence="4 12" id="KW-0418">Kinase</keyword>
<dbReference type="SFLD" id="SFLDG01129">
    <property type="entry name" value="C1.5:_HAD__Beta-PGM__Phosphata"/>
    <property type="match status" value="1"/>
</dbReference>
<evidence type="ECO:0000313" key="12">
    <source>
        <dbReference type="EMBL" id="CAL4807539.1"/>
    </source>
</evidence>
<dbReference type="SUPFAM" id="SSF56784">
    <property type="entry name" value="HAD-like"/>
    <property type="match status" value="1"/>
</dbReference>
<evidence type="ECO:0000256" key="8">
    <source>
        <dbReference type="SAM" id="Phobius"/>
    </source>
</evidence>
<dbReference type="OrthoDB" id="1065058at2759"/>
<feature type="transmembrane region" description="Helical" evidence="8">
    <location>
        <begin position="299"/>
        <end position="316"/>
    </location>
</feature>
<dbReference type="Pfam" id="PF00702">
    <property type="entry name" value="Hydrolase"/>
    <property type="match status" value="1"/>
</dbReference>
<accession>A0A9P1M4V1</accession>
<dbReference type="InterPro" id="IPR036412">
    <property type="entry name" value="HAD-like_sf"/>
</dbReference>
<evidence type="ECO:0000256" key="7">
    <source>
        <dbReference type="SAM" id="MobiDB-lite"/>
    </source>
</evidence>
<dbReference type="SMART" id="SM00220">
    <property type="entry name" value="S_TKc"/>
    <property type="match status" value="1"/>
</dbReference>
<dbReference type="InterPro" id="IPR023214">
    <property type="entry name" value="HAD_sf"/>
</dbReference>
<dbReference type="PANTHER" id="PTHR24345:SF0">
    <property type="entry name" value="CELL CYCLE SERINE_THREONINE-PROTEIN KINASE CDC5_MSD2"/>
    <property type="match status" value="1"/>
</dbReference>
<dbReference type="InterPro" id="IPR008271">
    <property type="entry name" value="Ser/Thr_kinase_AS"/>
</dbReference>
<feature type="transmembrane region" description="Helical" evidence="8">
    <location>
        <begin position="322"/>
        <end position="340"/>
    </location>
</feature>
<dbReference type="EMBL" id="CAMXCT020006798">
    <property type="protein sequence ID" value="CAL1173602.1"/>
    <property type="molecule type" value="Genomic_DNA"/>
</dbReference>
<feature type="region of interest" description="Disordered" evidence="7">
    <location>
        <begin position="1232"/>
        <end position="1256"/>
    </location>
</feature>
<evidence type="ECO:0000256" key="3">
    <source>
        <dbReference type="ARBA" id="ARBA00022741"/>
    </source>
</evidence>
<evidence type="ECO:0000313" key="13">
    <source>
        <dbReference type="Proteomes" id="UP001152797"/>
    </source>
</evidence>
<dbReference type="GO" id="GO:0005634">
    <property type="term" value="C:nucleus"/>
    <property type="evidence" value="ECO:0007669"/>
    <property type="project" value="TreeGrafter"/>
</dbReference>
<keyword evidence="8" id="KW-1133">Transmembrane helix</keyword>
<evidence type="ECO:0000313" key="10">
    <source>
        <dbReference type="EMBL" id="CAI4020227.1"/>
    </source>
</evidence>
<dbReference type="PANTHER" id="PTHR24345">
    <property type="entry name" value="SERINE/THREONINE-PROTEIN KINASE PLK"/>
    <property type="match status" value="1"/>
</dbReference>
<dbReference type="NCBIfam" id="TIGR01509">
    <property type="entry name" value="HAD-SF-IA-v3"/>
    <property type="match status" value="1"/>
</dbReference>
<evidence type="ECO:0000256" key="4">
    <source>
        <dbReference type="ARBA" id="ARBA00022777"/>
    </source>
</evidence>
<keyword evidence="6" id="KW-0175">Coiled coil</keyword>
<feature type="transmembrane region" description="Helical" evidence="8">
    <location>
        <begin position="89"/>
        <end position="111"/>
    </location>
</feature>
<dbReference type="PROSITE" id="PS00108">
    <property type="entry name" value="PROTEIN_KINASE_ST"/>
    <property type="match status" value="1"/>
</dbReference>
<evidence type="ECO:0000256" key="5">
    <source>
        <dbReference type="ARBA" id="ARBA00022840"/>
    </source>
</evidence>
<gene>
    <name evidence="10" type="ORF">C1SCF055_LOCUS44665</name>
</gene>
<feature type="transmembrane region" description="Helical" evidence="8">
    <location>
        <begin position="1128"/>
        <end position="1147"/>
    </location>
</feature>
<dbReference type="GO" id="GO:0005524">
    <property type="term" value="F:ATP binding"/>
    <property type="evidence" value="ECO:0007669"/>
    <property type="project" value="UniProtKB-KW"/>
</dbReference>
<keyword evidence="13" id="KW-1185">Reference proteome</keyword>
<dbReference type="Gene3D" id="3.40.50.1000">
    <property type="entry name" value="HAD superfamily/HAD-like"/>
    <property type="match status" value="1"/>
</dbReference>
<keyword evidence="3" id="KW-0547">Nucleotide-binding</keyword>
<feature type="transmembrane region" description="Helical" evidence="8">
    <location>
        <begin position="131"/>
        <end position="150"/>
    </location>
</feature>
<keyword evidence="2" id="KW-0808">Transferase</keyword>
<dbReference type="Proteomes" id="UP001152797">
    <property type="component" value="Unassembled WGS sequence"/>
</dbReference>
<feature type="transmembrane region" description="Helical" evidence="8">
    <location>
        <begin position="265"/>
        <end position="287"/>
    </location>
</feature>
<reference evidence="10" key="1">
    <citation type="submission" date="2022-10" db="EMBL/GenBank/DDBJ databases">
        <authorList>
            <person name="Chen Y."/>
            <person name="Dougan E. K."/>
            <person name="Chan C."/>
            <person name="Rhodes N."/>
            <person name="Thang M."/>
        </authorList>
    </citation>
    <scope>NUCLEOTIDE SEQUENCE</scope>
</reference>
<protein>
    <submittedName>
        <fullName evidence="12">CBL-interacting serine/threonine-protein kinase 21 (SNF1-related kinase 3.4) (SOS2-like protein kinas e PKS23)</fullName>
    </submittedName>
</protein>
<feature type="transmembrane region" description="Helical" evidence="8">
    <location>
        <begin position="347"/>
        <end position="367"/>
    </location>
</feature>
<feature type="compositionally biased region" description="Polar residues" evidence="7">
    <location>
        <begin position="1241"/>
        <end position="1250"/>
    </location>
</feature>
<dbReference type="EMBL" id="CAMXCT030006798">
    <property type="protein sequence ID" value="CAL4807539.1"/>
    <property type="molecule type" value="Genomic_DNA"/>
</dbReference>
<dbReference type="InterPro" id="IPR000719">
    <property type="entry name" value="Prot_kinase_dom"/>
</dbReference>
<keyword evidence="8" id="KW-0812">Transmembrane</keyword>
<dbReference type="Gene3D" id="1.10.150.450">
    <property type="match status" value="1"/>
</dbReference>